<dbReference type="Proteomes" id="UP001732720">
    <property type="component" value="Chromosome 8"/>
</dbReference>
<evidence type="ECO:0000313" key="2">
    <source>
        <dbReference type="RefSeq" id="XP_073940741.1"/>
    </source>
</evidence>
<accession>A0AC58NGE7</accession>
<name>A0AC58NGE7_CASCN</name>
<dbReference type="RefSeq" id="XP_073940741.1">
    <property type="nucleotide sequence ID" value="XM_074084640.1"/>
</dbReference>
<reference evidence="2" key="1">
    <citation type="submission" date="2025-08" db="UniProtKB">
        <authorList>
            <consortium name="RefSeq"/>
        </authorList>
    </citation>
    <scope>IDENTIFICATION</scope>
</reference>
<organism evidence="1 2">
    <name type="scientific">Castor canadensis</name>
    <name type="common">American beaver</name>
    <dbReference type="NCBI Taxonomy" id="51338"/>
    <lineage>
        <taxon>Eukaryota</taxon>
        <taxon>Metazoa</taxon>
        <taxon>Chordata</taxon>
        <taxon>Craniata</taxon>
        <taxon>Vertebrata</taxon>
        <taxon>Euteleostomi</taxon>
        <taxon>Mammalia</taxon>
        <taxon>Eutheria</taxon>
        <taxon>Euarchontoglires</taxon>
        <taxon>Glires</taxon>
        <taxon>Rodentia</taxon>
        <taxon>Castorimorpha</taxon>
        <taxon>Castoridae</taxon>
        <taxon>Castor</taxon>
    </lineage>
</organism>
<protein>
    <submittedName>
        <fullName evidence="2">EF-hand calcium-binding domain-containing protein 6 isoform X1</fullName>
    </submittedName>
</protein>
<proteinExistence type="predicted"/>
<gene>
    <name evidence="2" type="primary">Efcab6</name>
</gene>
<sequence length="1522" mass="175759">MRRNSTPKNAILNSTKSGSTQARELMRKMAIIPDWHTLYPHIRKFTHSRPYSSPCRVDSRNGSQSTFRSSSSSTTAFANPTLSFLDVERILFQKITDKRDELKKVFELLDVDQNLTVTKSELRGAITTFLLPLTREQFQDVLAQIPLTSSGNVPYLEFLSRFGGINLNINCMKRGGESEMNCCRTRVELEAQVGEKVFRNMKTILKAFKLIDVNNTGLVQPPQLRRVLDAFCLKMKDEEYEMFAKHYNIDKDTAVNYNDFLKNLGISNDLNLRYFMGNQEVLRENQYTKSSKREQLRDSLSSEDVWKNFSLDDIQRIFCQELSKSYGKIEKALSAGDPSKGGYVSLNYLKVVLDTFVYRLPRRIFIQLMRRFGLKTTTRINWKQFLTTFYEFQGLEVSNAVPLKKRDSITSRSRSHKENIIKKIFRYSEDRFTALRKALLIMSTTPAGQITWEELRHILNCMVVNLSDSEFKELIEAFDPEGRGVVRVSSFMDLLEGSPKMSKSSPSTDTKAPVYMAWDSVEEKVYDTITRNFRAFYNMLHSYDLGDTGLIGQNNFKKIVHIFCPFLTDEHLMKFCDKFYSMASGGILYKSLLACVGTDGPPAVSPVLVPRDQPSEGIQKEERQHGELPERAQSVEDNTARTKNMTKEEVIEKLKTCIQLQDPTFRERFLNISKELDGKIDMRDFRKVLEDSGMPMDDTQYSLLTTKIGYKKEGMSYLDFAAGFEDAKLGGSGVPLVQSPVSSKTHLNSHFISAEECLRLFPKRLKESFRDPYSAFFKVDTDMDGIINMNDLHKLLPQLLLNIKDDEFERFLGLLGLRLSVTLNFREFQNLCEKRPYRTDDAPQRLLRNKQKIADSELACEQAHQYLLTKAKNRWADLSKNFIETDSDGHGILRRRDVKNALYGFDIPLTPREFEKLWQSYDTQGRGYITYQEFLQKLGITYSPEIHRPYTEDYFNFLGHFTKPQQIQEEIQELHQIPDKTMPARDRLIEHYQDISKALSTQDNSKTGSISLFKMQKVLQECLCPLKEEELTHLLHSWGISLHENSFNYFDFLRALESSMLPRSQSREKEESMTIDFSTLNPEDIVQSIQQLVEGSQLALLKAFSAVDKEDTGFIKAAEFGQVLKDFCHKLTDNQYHYFLRKARLHLMPCIHWKYFLQNFGSFLEEAADEWAEKMPKASPRSPREVANRDILARLHRAVTAHYHAIAQEFENFDTMKNNTASRDEFRAICTRHVQILTDEQFDRLWSKMPINAKGRLKYQDFLSQFSTEKPPSPPALGDPTAAHRGSSAPEVSEGTRSPSRDLRTGLKSRSHPCTPASTMLEPGTPPLQNCEPIESKLRKQIQGCWHELLRECKERDVDRQGGITAPEFLALVEKFNLDISKEESQQLIMKYDLKNNGKFAYCDFIQSCVLLLKAKETSLMQRMKIQNAHKMKEAGAETSSFYSALLRIQPKILHCWRPMRRTFKTYDEGGTGLLSAADFRKVLRQYSINLSEEEFFHVLEYYDKALSSKISYNDFLRAFLQ</sequence>
<keyword evidence="1" id="KW-1185">Reference proteome</keyword>
<evidence type="ECO:0000313" key="1">
    <source>
        <dbReference type="Proteomes" id="UP001732720"/>
    </source>
</evidence>